<dbReference type="PANTHER" id="PTHR32329:SF2">
    <property type="entry name" value="BIFUNCTIONAL PROTEIN [INCLUDES 2-HYDROXYACYL-COA DEHYDRATASE (N-TER) AND ITS ACTIVATOR DOMAIN (C_TERM)"/>
    <property type="match status" value="1"/>
</dbReference>
<keyword evidence="4" id="KW-0411">Iron-sulfur</keyword>
<evidence type="ECO:0000256" key="3">
    <source>
        <dbReference type="ARBA" id="ARBA00023004"/>
    </source>
</evidence>
<evidence type="ECO:0000313" key="7">
    <source>
        <dbReference type="Proteomes" id="UP000525298"/>
    </source>
</evidence>
<dbReference type="AlphaFoldDB" id="A0A7W0C6R1"/>
<dbReference type="Pfam" id="PF01869">
    <property type="entry name" value="BcrAD_BadFG"/>
    <property type="match status" value="1"/>
</dbReference>
<reference evidence="6 7" key="1">
    <citation type="submission" date="2020-07" db="EMBL/GenBank/DDBJ databases">
        <title>Genomic Encyclopedia of Type Strains, Phase IV (KMG-IV): sequencing the most valuable type-strain genomes for metagenomic binning, comparative biology and taxonomic classification.</title>
        <authorList>
            <person name="Goeker M."/>
        </authorList>
    </citation>
    <scope>NUCLEOTIDE SEQUENCE [LARGE SCALE GENOMIC DNA]</scope>
    <source>
        <strain evidence="6 7">DSM 17721</strain>
    </source>
</reference>
<dbReference type="InterPro" id="IPR002731">
    <property type="entry name" value="ATPase_BadF"/>
</dbReference>
<dbReference type="GO" id="GO:0046872">
    <property type="term" value="F:metal ion binding"/>
    <property type="evidence" value="ECO:0007669"/>
    <property type="project" value="UniProtKB-KW"/>
</dbReference>
<comment type="caution">
    <text evidence="6">The sequence shown here is derived from an EMBL/GenBank/DDBJ whole genome shotgun (WGS) entry which is preliminary data.</text>
</comment>
<sequence>MITAGCDIGSLSAKAVIMDDNTIAGWAVIPAGISPADSAAQVLTMALETAGRRRQDIAAIVATGYGKEMIAFADHRESEILCHAKGAVWSRPETRTVIDIGGQDAKAIRIDDTGAVTRYLYNDKCASGTGRFLEVMAEALGVALEDMGTLSEQAAEKVVISNQCVIFAETEVVSLINDGREVPDIIRGLHNAMAGRVAAMALSIGVEDAIVMTGGVAKNPGLFAALAAALKKPLIALDGIDPQINGALGAALIAGQKR</sequence>
<dbReference type="InterPro" id="IPR051805">
    <property type="entry name" value="Dehydratase_Activator_Redct"/>
</dbReference>
<dbReference type="GO" id="GO:0051536">
    <property type="term" value="F:iron-sulfur cluster binding"/>
    <property type="evidence" value="ECO:0007669"/>
    <property type="project" value="UniProtKB-KW"/>
</dbReference>
<dbReference type="RefSeq" id="WP_181549870.1">
    <property type="nucleotide sequence ID" value="NZ_JACDUS010000001.1"/>
</dbReference>
<dbReference type="PANTHER" id="PTHR32329">
    <property type="entry name" value="BIFUNCTIONAL PROTEIN [INCLUDES 2-HYDROXYACYL-COA DEHYDRATASE (N-TER) AND ITS ACTIVATOR DOMAIN (C_TERM)-RELATED"/>
    <property type="match status" value="1"/>
</dbReference>
<dbReference type="EMBL" id="JACDUS010000001">
    <property type="protein sequence ID" value="MBA2880215.1"/>
    <property type="molecule type" value="Genomic_DNA"/>
</dbReference>
<organism evidence="6 7">
    <name type="scientific">Desulfosalsimonas propionicica</name>
    <dbReference type="NCBI Taxonomy" id="332175"/>
    <lineage>
        <taxon>Bacteria</taxon>
        <taxon>Pseudomonadati</taxon>
        <taxon>Thermodesulfobacteriota</taxon>
        <taxon>Desulfobacteria</taxon>
        <taxon>Desulfobacterales</taxon>
        <taxon>Desulfosalsimonadaceae</taxon>
        <taxon>Desulfosalsimonas</taxon>
    </lineage>
</organism>
<evidence type="ECO:0000259" key="5">
    <source>
        <dbReference type="Pfam" id="PF01869"/>
    </source>
</evidence>
<gene>
    <name evidence="6" type="ORF">HNR65_000522</name>
</gene>
<evidence type="ECO:0000256" key="1">
    <source>
        <dbReference type="ARBA" id="ARBA00001966"/>
    </source>
</evidence>
<feature type="domain" description="ATPase BadF/BadG/BcrA/BcrD type" evidence="5">
    <location>
        <begin position="5"/>
        <end position="254"/>
    </location>
</feature>
<evidence type="ECO:0000256" key="4">
    <source>
        <dbReference type="ARBA" id="ARBA00023014"/>
    </source>
</evidence>
<dbReference type="Proteomes" id="UP000525298">
    <property type="component" value="Unassembled WGS sequence"/>
</dbReference>
<evidence type="ECO:0000256" key="2">
    <source>
        <dbReference type="ARBA" id="ARBA00022723"/>
    </source>
</evidence>
<proteinExistence type="predicted"/>
<keyword evidence="3" id="KW-0408">Iron</keyword>
<dbReference type="SUPFAM" id="SSF53067">
    <property type="entry name" value="Actin-like ATPase domain"/>
    <property type="match status" value="1"/>
</dbReference>
<protein>
    <submittedName>
        <fullName evidence="6">Putative CoA-substrate-specific enzyme activase</fullName>
    </submittedName>
</protein>
<evidence type="ECO:0000313" key="6">
    <source>
        <dbReference type="EMBL" id="MBA2880215.1"/>
    </source>
</evidence>
<name>A0A7W0C6R1_9BACT</name>
<dbReference type="InterPro" id="IPR008275">
    <property type="entry name" value="CoA_E_activase_dom"/>
</dbReference>
<keyword evidence="2" id="KW-0479">Metal-binding</keyword>
<dbReference type="Gene3D" id="3.30.420.40">
    <property type="match status" value="2"/>
</dbReference>
<accession>A0A7W0C6R1</accession>
<keyword evidence="7" id="KW-1185">Reference proteome</keyword>
<dbReference type="CDD" id="cd24036">
    <property type="entry name" value="ASKHA_NBD_BcrAD_BadFG_HgdC_HadI"/>
    <property type="match status" value="1"/>
</dbReference>
<dbReference type="InterPro" id="IPR043129">
    <property type="entry name" value="ATPase_NBD"/>
</dbReference>
<comment type="cofactor">
    <cofactor evidence="1">
        <name>[4Fe-4S] cluster</name>
        <dbReference type="ChEBI" id="CHEBI:49883"/>
    </cofactor>
</comment>
<dbReference type="NCBIfam" id="TIGR00241">
    <property type="entry name" value="CoA_E_activ"/>
    <property type="match status" value="1"/>
</dbReference>